<evidence type="ECO:0000256" key="10">
    <source>
        <dbReference type="ARBA" id="ARBA00022967"/>
    </source>
</evidence>
<comment type="subcellular location">
    <subcellularLocation>
        <location evidence="2 18">Mitochondrion inner membrane</location>
        <topology evidence="2 18">Multi-pass membrane protein</topology>
    </subcellularLocation>
</comment>
<evidence type="ECO:0000256" key="8">
    <source>
        <dbReference type="ARBA" id="ARBA00022692"/>
    </source>
</evidence>
<dbReference type="GO" id="GO:0005743">
    <property type="term" value="C:mitochondrial inner membrane"/>
    <property type="evidence" value="ECO:0007669"/>
    <property type="project" value="UniProtKB-SubCell"/>
</dbReference>
<evidence type="ECO:0000313" key="20">
    <source>
        <dbReference type="EMBL" id="APT41477.1"/>
    </source>
</evidence>
<dbReference type="InterPro" id="IPR003917">
    <property type="entry name" value="NADH_UbQ_OxRdtase_chain2"/>
</dbReference>
<sequence>MIFNPAKMLFMSTLMLGILISISSNSWLGIWMGLEINLLSFIPLMNDETNSYASEASLKYFLTQAMASAILLFSIILFLTYNNLNFNLLNFSFMSNLMLINTALLMKIGAAPFHFWFPSVMSNLSWMNNWILMTIQKITPFIILFYSFNYYMNFLSLILSLMFSSMGGLNQNSLRKIMAYSSINHMSWMLASMYFSKTLWLNYYIFYTMLTTSIVMMFYMFNMFFLNQMYLYFNNNILLKFLNFTLLLSLGGLPPFIGFFPKWLIIQYMMFNQFYFTILIMVIFTLFTLYFYLQITYSAFLMDTWNFKWNFLNNKIKRFNYLYMILTFMSIFSLILISIFYN</sequence>
<reference evidence="20" key="1">
    <citation type="submission" date="2016-05" db="EMBL/GenBank/DDBJ databases">
        <title>Phylogenomics of neotropical sand flies (Diptera, Psychodidae): an assessment of the genome skimming approach.</title>
        <authorList>
            <person name="Kocher A."/>
            <person name="Verschuren P."/>
            <person name="Gantier J.-C."/>
            <person name="Jeziorski C."/>
            <person name="Girod R."/>
            <person name="Murienne J."/>
        </authorList>
    </citation>
    <scope>NUCLEOTIDE SEQUENCE</scope>
</reference>
<evidence type="ECO:0000256" key="9">
    <source>
        <dbReference type="ARBA" id="ARBA00022792"/>
    </source>
</evidence>
<protein>
    <recommendedName>
        <fullName evidence="5 18">NADH-ubiquinone oxidoreductase chain 2</fullName>
        <ecNumber evidence="4 18">7.1.1.2</ecNumber>
    </recommendedName>
</protein>
<dbReference type="InterPro" id="IPR050175">
    <property type="entry name" value="Complex_I_Subunit_2"/>
</dbReference>
<feature type="transmembrane region" description="Helical" evidence="18">
    <location>
        <begin position="321"/>
        <end position="341"/>
    </location>
</feature>
<evidence type="ECO:0000256" key="11">
    <source>
        <dbReference type="ARBA" id="ARBA00022982"/>
    </source>
</evidence>
<dbReference type="Pfam" id="PF00361">
    <property type="entry name" value="Proton_antipo_M"/>
    <property type="match status" value="1"/>
</dbReference>
<evidence type="ECO:0000256" key="15">
    <source>
        <dbReference type="ARBA" id="ARBA00023128"/>
    </source>
</evidence>
<name>A0A343AWC1_9DIPT</name>
<feature type="transmembrane region" description="Helical" evidence="18">
    <location>
        <begin position="201"/>
        <end position="225"/>
    </location>
</feature>
<comment type="function">
    <text evidence="18">Core subunit of the mitochondrial membrane respiratory chain NADH dehydrogenase (Complex I) which catalyzes electron transfer from NADH through the respiratory chain, using ubiquinone as an electron acceptor. Essential for the catalytic activity and assembly of complex I.</text>
</comment>
<evidence type="ECO:0000256" key="6">
    <source>
        <dbReference type="ARBA" id="ARBA00022448"/>
    </source>
</evidence>
<feature type="transmembrane region" description="Helical" evidence="18">
    <location>
        <begin position="273"/>
        <end position="300"/>
    </location>
</feature>
<dbReference type="InterPro" id="IPR001750">
    <property type="entry name" value="ND/Mrp_TM"/>
</dbReference>
<keyword evidence="12 18" id="KW-1133">Transmembrane helix</keyword>
<dbReference type="PANTHER" id="PTHR46552:SF1">
    <property type="entry name" value="NADH-UBIQUINONE OXIDOREDUCTASE CHAIN 2"/>
    <property type="match status" value="1"/>
</dbReference>
<keyword evidence="14 18" id="KW-0830">Ubiquinone</keyword>
<comment type="catalytic activity">
    <reaction evidence="17 18">
        <text>a ubiquinone + NADH + 5 H(+)(in) = a ubiquinol + NAD(+) + 4 H(+)(out)</text>
        <dbReference type="Rhea" id="RHEA:29091"/>
        <dbReference type="Rhea" id="RHEA-COMP:9565"/>
        <dbReference type="Rhea" id="RHEA-COMP:9566"/>
        <dbReference type="ChEBI" id="CHEBI:15378"/>
        <dbReference type="ChEBI" id="CHEBI:16389"/>
        <dbReference type="ChEBI" id="CHEBI:17976"/>
        <dbReference type="ChEBI" id="CHEBI:57540"/>
        <dbReference type="ChEBI" id="CHEBI:57945"/>
        <dbReference type="EC" id="7.1.1.2"/>
    </reaction>
</comment>
<feature type="transmembrane region" description="Helical" evidence="18">
    <location>
        <begin position="237"/>
        <end position="261"/>
    </location>
</feature>
<keyword evidence="9 18" id="KW-0999">Mitochondrion inner membrane</keyword>
<keyword evidence="15 18" id="KW-0496">Mitochondrion</keyword>
<evidence type="ECO:0000256" key="14">
    <source>
        <dbReference type="ARBA" id="ARBA00023075"/>
    </source>
</evidence>
<dbReference type="AlphaFoldDB" id="A0A343AWC1"/>
<dbReference type="EMBL" id="KX356034">
    <property type="protein sequence ID" value="APT41477.1"/>
    <property type="molecule type" value="Genomic_DNA"/>
</dbReference>
<keyword evidence="6" id="KW-0813">Transport</keyword>
<keyword evidence="10 18" id="KW-1278">Translocase</keyword>
<comment type="similarity">
    <text evidence="3 18">Belongs to the complex I subunit 2 family.</text>
</comment>
<proteinExistence type="inferred from homology"/>
<evidence type="ECO:0000256" key="5">
    <source>
        <dbReference type="ARBA" id="ARBA00021008"/>
    </source>
</evidence>
<feature type="transmembrane region" description="Helical" evidence="18">
    <location>
        <begin position="12"/>
        <end position="34"/>
    </location>
</feature>
<keyword evidence="8 18" id="KW-0812">Transmembrane</keyword>
<keyword evidence="16 18" id="KW-0472">Membrane</keyword>
<gene>
    <name evidence="20" type="primary">ND2</name>
</gene>
<feature type="transmembrane region" description="Helical" evidence="18">
    <location>
        <begin position="60"/>
        <end position="81"/>
    </location>
</feature>
<dbReference type="PANTHER" id="PTHR46552">
    <property type="entry name" value="NADH-UBIQUINONE OXIDOREDUCTASE CHAIN 2"/>
    <property type="match status" value="1"/>
</dbReference>
<evidence type="ECO:0000256" key="16">
    <source>
        <dbReference type="ARBA" id="ARBA00023136"/>
    </source>
</evidence>
<dbReference type="GO" id="GO:0006120">
    <property type="term" value="P:mitochondrial electron transport, NADH to ubiquinone"/>
    <property type="evidence" value="ECO:0007669"/>
    <property type="project" value="InterPro"/>
</dbReference>
<evidence type="ECO:0000256" key="7">
    <source>
        <dbReference type="ARBA" id="ARBA00022660"/>
    </source>
</evidence>
<evidence type="ECO:0000256" key="4">
    <source>
        <dbReference type="ARBA" id="ARBA00012944"/>
    </source>
</evidence>
<keyword evidence="13 18" id="KW-0520">NAD</keyword>
<evidence type="ECO:0000256" key="17">
    <source>
        <dbReference type="ARBA" id="ARBA00049551"/>
    </source>
</evidence>
<keyword evidence="7 18" id="KW-0679">Respiratory chain</keyword>
<dbReference type="EC" id="7.1.1.2" evidence="4 18"/>
<evidence type="ECO:0000256" key="2">
    <source>
        <dbReference type="ARBA" id="ARBA00004448"/>
    </source>
</evidence>
<dbReference type="PRINTS" id="PR01436">
    <property type="entry name" value="NADHDHGNASE2"/>
</dbReference>
<evidence type="ECO:0000259" key="19">
    <source>
        <dbReference type="Pfam" id="PF00361"/>
    </source>
</evidence>
<feature type="transmembrane region" description="Helical" evidence="18">
    <location>
        <begin position="138"/>
        <end position="165"/>
    </location>
</feature>
<evidence type="ECO:0000256" key="12">
    <source>
        <dbReference type="ARBA" id="ARBA00022989"/>
    </source>
</evidence>
<geneLocation type="mitochondrion" evidence="20"/>
<evidence type="ECO:0000256" key="13">
    <source>
        <dbReference type="ARBA" id="ARBA00023027"/>
    </source>
</evidence>
<dbReference type="GO" id="GO:0008137">
    <property type="term" value="F:NADH dehydrogenase (ubiquinone) activity"/>
    <property type="evidence" value="ECO:0007669"/>
    <property type="project" value="UniProtKB-EC"/>
</dbReference>
<feature type="transmembrane region" description="Helical" evidence="18">
    <location>
        <begin position="93"/>
        <end position="118"/>
    </location>
</feature>
<feature type="domain" description="NADH:quinone oxidoreductase/Mrp antiporter transmembrane" evidence="19">
    <location>
        <begin position="24"/>
        <end position="288"/>
    </location>
</feature>
<evidence type="ECO:0000256" key="18">
    <source>
        <dbReference type="RuleBase" id="RU003403"/>
    </source>
</evidence>
<organism evidence="20">
    <name type="scientific">Viannamyia furcata</name>
    <dbReference type="NCBI Taxonomy" id="1629544"/>
    <lineage>
        <taxon>Eukaryota</taxon>
        <taxon>Metazoa</taxon>
        <taxon>Ecdysozoa</taxon>
        <taxon>Arthropoda</taxon>
        <taxon>Hexapoda</taxon>
        <taxon>Insecta</taxon>
        <taxon>Pterygota</taxon>
        <taxon>Neoptera</taxon>
        <taxon>Endopterygota</taxon>
        <taxon>Diptera</taxon>
        <taxon>Nematocera</taxon>
        <taxon>Psychodoidea</taxon>
        <taxon>Psychodidae</taxon>
        <taxon>Viannamyia</taxon>
    </lineage>
</organism>
<evidence type="ECO:0000256" key="3">
    <source>
        <dbReference type="ARBA" id="ARBA00007012"/>
    </source>
</evidence>
<keyword evidence="11 18" id="KW-0249">Electron transport</keyword>
<evidence type="ECO:0000256" key="1">
    <source>
        <dbReference type="ARBA" id="ARBA00003257"/>
    </source>
</evidence>
<comment type="function">
    <text evidence="1">Core subunit of the mitochondrial membrane respiratory chain NADH dehydrogenase (Complex I) that is believed to belong to the minimal assembly required for catalysis. Complex I functions in the transfer of electrons from NADH to the respiratory chain. The immediate electron acceptor for the enzyme is believed to be ubiquinone.</text>
</comment>
<accession>A0A343AWC1</accession>